<evidence type="ECO:0000259" key="6">
    <source>
        <dbReference type="PROSITE" id="PS51123"/>
    </source>
</evidence>
<dbReference type="PANTHER" id="PTHR34819">
    <property type="entry name" value="LARGE CYSTEINE-RICH PERIPLASMIC PROTEIN OMCB"/>
    <property type="match status" value="1"/>
</dbReference>
<dbReference type="PRINTS" id="PR01021">
    <property type="entry name" value="OMPADOMAIN"/>
</dbReference>
<feature type="region of interest" description="Disordered" evidence="4">
    <location>
        <begin position="910"/>
        <end position="944"/>
    </location>
</feature>
<dbReference type="Pfam" id="PF24346">
    <property type="entry name" value="DUF7507"/>
    <property type="match status" value="9"/>
</dbReference>
<feature type="region of interest" description="Disordered" evidence="4">
    <location>
        <begin position="1265"/>
        <end position="1284"/>
    </location>
</feature>
<dbReference type="InterPro" id="IPR047589">
    <property type="entry name" value="DUF11_rpt"/>
</dbReference>
<feature type="region of interest" description="Disordered" evidence="4">
    <location>
        <begin position="1498"/>
        <end position="1524"/>
    </location>
</feature>
<feature type="signal peptide" evidence="5">
    <location>
        <begin position="1"/>
        <end position="35"/>
    </location>
</feature>
<dbReference type="GO" id="GO:0016020">
    <property type="term" value="C:membrane"/>
    <property type="evidence" value="ECO:0007669"/>
    <property type="project" value="UniProtKB-SubCell"/>
</dbReference>
<keyword evidence="2 3" id="KW-0472">Membrane</keyword>
<dbReference type="InterPro" id="IPR036737">
    <property type="entry name" value="OmpA-like_sf"/>
</dbReference>
<dbReference type="InterPro" id="IPR006664">
    <property type="entry name" value="OMP_bac"/>
</dbReference>
<evidence type="ECO:0000313" key="7">
    <source>
        <dbReference type="EMBL" id="AKC86182.1"/>
    </source>
</evidence>
<dbReference type="PANTHER" id="PTHR34819:SF3">
    <property type="entry name" value="CELL SURFACE PROTEIN"/>
    <property type="match status" value="1"/>
</dbReference>
<dbReference type="InterPro" id="IPR051172">
    <property type="entry name" value="Chlamydia_OmcB"/>
</dbReference>
<feature type="domain" description="OmpA-like" evidence="6">
    <location>
        <begin position="2243"/>
        <end position="2349"/>
    </location>
</feature>
<feature type="compositionally biased region" description="Pro residues" evidence="4">
    <location>
        <begin position="1154"/>
        <end position="1167"/>
    </location>
</feature>
<feature type="compositionally biased region" description="Pro residues" evidence="4">
    <location>
        <begin position="919"/>
        <end position="932"/>
    </location>
</feature>
<proteinExistence type="predicted"/>
<gene>
    <name evidence="7" type="ORF">WQ53_04735</name>
</gene>
<protein>
    <recommendedName>
        <fullName evidence="6">OmpA-like domain-containing protein</fullName>
    </recommendedName>
</protein>
<sequence length="2349" mass="236873">MRAAGATRALRAGWPRGSSAAAMATLLLFAPVAQAQVQNGGFETGNFSSWTIKDYNRSGSGLPSVPPTSSGLVGLPNQLDLTKTGADRGGAGDTNVYRTQVLTSAGTAANTGSNGPRYPFSGNVSARVGGSGSLKGSSIEQTVTMALSDVDPVDGKVHIRFAMAPVLNDPNHAKHEQPYFFVEVVNLTKNRQLFQTFNYANQPGIPWQNFGDYKFTNWQGFDIAPGNGQLDVGDQVLLKIFVANCSPSAAAHTAQVYLDVVGSKMPGLTVAAAGPSTTKPGEQVTYTYNYVNNTGVYALGSMVRLAAPFTEDSKALTFVSGSYPASCSAVQPATTNPLRGAYIECPVGDLVAGDGGSFNVTFTVPANAETNQTNAALAVINNGDYDIRANTVSPFIGPLVKTNIVGAATSLVDMGITVGNGGVPSYLQGNPVAYTVTVTNNGPIDVNGAAVTQILTGVSGTAAWTCAPAPGSTATCGAASGTGPISTTGSLPVGQSLVYTVTGITATAAGTPVVTVVNVAPPAGMSDSVAANNTDGLSTPVSDQQHTLTVNTTGAGTGKVTAVPGTLACASPGGTACRAQLLGRDQEAYLSAVADSGSIFKHWITPGDCTSVGGDQCHVRMGTQDLSVTAVFAKVWMVTPSIVGGSMTPVTPQVVEEGQGTSFSITPGTPGQVPVISTPTGANTCPGTLTGPSGGNYTWSVSPVTEDCAFHVTFVTPDPKLTVTKSESSSGPYTQGDVIDYAFLVKNTGNVALTGILVNDARLDAAANCPVTTLAPDAETTCTGSHTVTAAEVAVGLVHNSATATGTPPTGAAVDSPPSEVDIETAQNPGLTIVKSVTSAGPYAVGDVIDYQFVVTNTGDVNLSGIVVHDAQLDAAAVCAATALAPTASTTCTGSHTVTAAEVAVGNVHNSATASGTPPATPGNPTPTPVDTPTPSEVDTPTVQNPGLTIVKSVTSAGPYTVGDVIDYQFVVTNTGDVNLSGIVVHDGQLDAAAVCAATTLAPTASTTCTGSHTVTAADVDAGNVHNSATASGTPPVTPGNPTPTPVDTPTPGEVDTPIAQAPSLTIAKSVTSTGPYTAGSTIAYAFLVTNTGDVTLSNVAVTDPLPGLSAVACPATTLAPSADMTCTASYTVTAADVDAGNVHNSVTAQGTPPVTPGNPTPTPVDTPTPSEVNTPIAQAPGLSIGKSVTSAGPYTAGSTISYAFLVTNTGDVTLSDVAVTDPLPGLSAVACPATTLASGADMTCTASYTVTAADVEAGNVHNSAMARGTPPATPTNPAPAPINTPTPSEVDTPIAQAPGLSIAKSVTSTGPYTAGSTIAYAFLVTNTGDVTLSDVAVTDPLPGLSAVTCPATTLAPGTGMTCTASYTVTAADVEAGNVHNSAMARGTPPVTTANPTPTPINAPTPGQVDTPIAQAPGLSIGKSVTSTSPYAQGSTIAYAFLVTNTGDVTLSDVAVTDPLPGLSAVTCPATTLAPGTGMTCTASYTVTAADVDAGNVHNSATASGTPPATPGNPTPSPVPTPTPGDVDTPITQLPGLTVVKTAVEGSHGVGDAIAYRFVVTNTGNVTLSDIQVNDALLDAPAACPVTMLAAAASTTCTGAYTVTQADVDVGSVHNVATATATPPGASAQPISSEPAEVTTPIAQHPAIVTAKTAVLSVDGATPGMANIGDVITYAVTATNTGNVTLADVAVEDTLDGYAPTLLACVPTTLAPGETATCASYDHTVTVADANRAGGSLDNRVEASATALMGGSVSFTVTAQGNAMMAVEPDPMQLRMVKTASPRDVKVGDLVRYTLSIQNTGTTPLVNGVIVDTPPAGFSYVEGSLVVRDADNAGRLVNQHPLDIDQIDIPAGHTATVAYLLRVGAGVRPGIHSNSALVRDSGEPASNVATADVQLTGDPMLDESLILGTVFDDRDGDGWQDSAALSGVRVQGGFAPGAYVANSTTVDRGNGPQPEADASSPLLHGIAIGAIAGRESDADPAVAHRVVVSQTLASLDFTDGFVLTSDEGVSVRMDAAGGTTVERTGKAAKGLTAAAPSVARRISRMADGYRVDYVIRNEGVDERGIPGVRIASLEGLLVETDQFGRYHLAGIEGGRWERGRNFMLKVDPATLPPGSALTTDNPQLRRVTPGLPVRFDFGVKLPPGVADEGRQEVELELGEVMFDPGSAALRAPYLPVIEQMAAQVRQHGAGEVVISANGGSQALAYDRAKAVREALLAALDPELAQAVTVSLRTDLADPRSTLLSLGQSPLLGTVLFDTDKSAIKPEFAPVIERIAADIERLGGGTVGVVGHADRRGSDAYNLALGLRRANAVHEAIASLLSAEARSRLRVEVDDDPTAPVGPQSHQGEQ</sequence>
<feature type="region of interest" description="Disordered" evidence="4">
    <location>
        <begin position="1148"/>
        <end position="1171"/>
    </location>
</feature>
<feature type="chain" id="PRO_5002416138" description="OmpA-like domain-containing protein" evidence="5">
    <location>
        <begin position="36"/>
        <end position="2349"/>
    </location>
</feature>
<evidence type="ECO:0000256" key="2">
    <source>
        <dbReference type="ARBA" id="ARBA00023136"/>
    </source>
</evidence>
<evidence type="ECO:0000313" key="8">
    <source>
        <dbReference type="Proteomes" id="UP000033067"/>
    </source>
</evidence>
<comment type="subcellular location">
    <subcellularLocation>
        <location evidence="1">Membrane</location>
    </subcellularLocation>
</comment>
<dbReference type="CDD" id="cd07185">
    <property type="entry name" value="OmpA_C-like"/>
    <property type="match status" value="1"/>
</dbReference>
<organism evidence="7 8">
    <name type="scientific">Pseudoxanthomonas suwonensis</name>
    <dbReference type="NCBI Taxonomy" id="314722"/>
    <lineage>
        <taxon>Bacteria</taxon>
        <taxon>Pseudomonadati</taxon>
        <taxon>Pseudomonadota</taxon>
        <taxon>Gammaproteobacteria</taxon>
        <taxon>Lysobacterales</taxon>
        <taxon>Lysobacteraceae</taxon>
        <taxon>Pseudoxanthomonas</taxon>
    </lineage>
</organism>
<dbReference type="Gene3D" id="2.60.40.740">
    <property type="match status" value="1"/>
</dbReference>
<dbReference type="PATRIC" id="fig|314722.6.peg.994"/>
<keyword evidence="5" id="KW-0732">Signal</keyword>
<evidence type="ECO:0000256" key="5">
    <source>
        <dbReference type="SAM" id="SignalP"/>
    </source>
</evidence>
<dbReference type="InterPro" id="IPR001434">
    <property type="entry name" value="OmcB-like_DUF11"/>
</dbReference>
<feature type="compositionally biased region" description="Pro residues" evidence="4">
    <location>
        <begin position="1508"/>
        <end position="1523"/>
    </location>
</feature>
<feature type="compositionally biased region" description="Pro residues" evidence="4">
    <location>
        <begin position="1036"/>
        <end position="1049"/>
    </location>
</feature>
<keyword evidence="8" id="KW-1185">Reference proteome</keyword>
<dbReference type="Pfam" id="PF00691">
    <property type="entry name" value="OmpA"/>
    <property type="match status" value="1"/>
</dbReference>
<feature type="compositionally biased region" description="Pro residues" evidence="4">
    <location>
        <begin position="1272"/>
        <end position="1284"/>
    </location>
</feature>
<dbReference type="PROSITE" id="PS51123">
    <property type="entry name" value="OMPA_2"/>
    <property type="match status" value="1"/>
</dbReference>
<dbReference type="NCBIfam" id="TIGR01451">
    <property type="entry name" value="B_ant_repeat"/>
    <property type="match status" value="9"/>
</dbReference>
<reference evidence="7 8" key="1">
    <citation type="journal article" date="2015" name="Genome Announc.">
        <title>Complete Genome Sequence of Pseudoxanthomonas suwonensis Strain J1, a Cellulose-Degrading Bacterium Isolated from Leaf- and Wood-Enriched Soil.</title>
        <authorList>
            <person name="Hou L."/>
            <person name="Jiang J."/>
            <person name="Xu Z."/>
            <person name="Zhou Y."/>
            <person name="Leung F.C."/>
        </authorList>
    </citation>
    <scope>NUCLEOTIDE SEQUENCE [LARGE SCALE GENOMIC DNA]</scope>
    <source>
        <strain evidence="7 8">J1</strain>
    </source>
</reference>
<feature type="region of interest" description="Disordered" evidence="4">
    <location>
        <begin position="1025"/>
        <end position="1050"/>
    </location>
</feature>
<dbReference type="Proteomes" id="UP000033067">
    <property type="component" value="Chromosome"/>
</dbReference>
<dbReference type="Pfam" id="PF01345">
    <property type="entry name" value="DUF11"/>
    <property type="match status" value="2"/>
</dbReference>
<accession>A0A0E3YZW9</accession>
<evidence type="ECO:0000256" key="4">
    <source>
        <dbReference type="SAM" id="MobiDB-lite"/>
    </source>
</evidence>
<evidence type="ECO:0000256" key="3">
    <source>
        <dbReference type="PROSITE-ProRule" id="PRU00473"/>
    </source>
</evidence>
<dbReference type="Gene3D" id="3.30.1330.60">
    <property type="entry name" value="OmpA-like domain"/>
    <property type="match status" value="1"/>
</dbReference>
<dbReference type="KEGG" id="psuw:WQ53_04735"/>
<dbReference type="EMBL" id="CP011144">
    <property type="protein sequence ID" value="AKC86182.1"/>
    <property type="molecule type" value="Genomic_DNA"/>
</dbReference>
<feature type="compositionally biased region" description="Low complexity" evidence="4">
    <location>
        <begin position="933"/>
        <end position="943"/>
    </location>
</feature>
<name>A0A0E3YZW9_9GAMM</name>
<dbReference type="InterPro" id="IPR055354">
    <property type="entry name" value="DUF7507"/>
</dbReference>
<dbReference type="SUPFAM" id="SSF103088">
    <property type="entry name" value="OmpA-like"/>
    <property type="match status" value="2"/>
</dbReference>
<dbReference type="InterPro" id="IPR006665">
    <property type="entry name" value="OmpA-like"/>
</dbReference>
<evidence type="ECO:0000256" key="1">
    <source>
        <dbReference type="ARBA" id="ARBA00004370"/>
    </source>
</evidence>